<dbReference type="PANTHER" id="PTHR30337:SF7">
    <property type="entry name" value="PHOSPHOESTERASE"/>
    <property type="match status" value="1"/>
</dbReference>
<dbReference type="GO" id="GO:0016787">
    <property type="term" value="F:hydrolase activity"/>
    <property type="evidence" value="ECO:0007669"/>
    <property type="project" value="UniProtKB-KW"/>
</dbReference>
<dbReference type="InterPro" id="IPR014576">
    <property type="entry name" value="Pesterase_YhaO"/>
</dbReference>
<dbReference type="InterPro" id="IPR050535">
    <property type="entry name" value="DNA_Repair-Maintenance_Comp"/>
</dbReference>
<dbReference type="InterPro" id="IPR004843">
    <property type="entry name" value="Calcineurin-like_PHP"/>
</dbReference>
<dbReference type="KEGG" id="lpar:FAM21731_02234"/>
<proteinExistence type="predicted"/>
<dbReference type="EMBL" id="MSBD01000051">
    <property type="protein sequence ID" value="ORN25397.1"/>
    <property type="molecule type" value="Genomic_DNA"/>
</dbReference>
<dbReference type="GeneID" id="69803867"/>
<keyword evidence="1" id="KW-0378">Hydrolase</keyword>
<dbReference type="RefSeq" id="WP_057910457.1">
    <property type="nucleotide sequence ID" value="NZ_CP018796.1"/>
</dbReference>
<protein>
    <submittedName>
        <fullName evidence="3">Putative metallophosphoesterase YhaO</fullName>
    </submittedName>
</protein>
<gene>
    <name evidence="3" type="ORF">FAM23169_02203</name>
</gene>
<sequence>MKFIHTADLHLDSPFLGLKNHSLPDDLWEKIHQSTFDSFQKIIDEAINDQVDFVLLVGDLFDREERSVAADAFLMAQLNRLKDHEIDAFISFGNHDYSTADPSSFGYPDNTHVFSNQVETKKYRLENGQVVAISGFSFDKQWITDPMIQDYPQAFSDATWNIGMLHGSLSTLNSPEANYAPFTLNQLEEKGYDYWALGHIHKRQALNKQGTINYSGNTQGRHINETGEKGFLLVESDGGQLTSHFQSTAPIIWDFMAVSVAQQPVKQLAELIMSQLADQHFDQLHLLRLQLKSDQQLDSELLGQIASGELLDAIQQINRDKWRQLNCWVTSLKAPVEKNVVYSAIDQTYFNQARDETLTDDAYNQILKAFDKQPAFIKDELNQTDIKQSVFDTASAILRENVVNEYDKEDGDK</sequence>
<dbReference type="InterPro" id="IPR041796">
    <property type="entry name" value="Mre11_N"/>
</dbReference>
<dbReference type="Gene3D" id="3.60.21.10">
    <property type="match status" value="1"/>
</dbReference>
<evidence type="ECO:0000256" key="1">
    <source>
        <dbReference type="ARBA" id="ARBA00022801"/>
    </source>
</evidence>
<dbReference type="PIRSF" id="PIRSF033091">
    <property type="entry name" value="Pesterase_YhaO"/>
    <property type="match status" value="1"/>
</dbReference>
<dbReference type="STRING" id="152331.FAM21731_02234"/>
<organism evidence="3 4">
    <name type="scientific">Lentilactobacillus parabuchneri</name>
    <dbReference type="NCBI Taxonomy" id="152331"/>
    <lineage>
        <taxon>Bacteria</taxon>
        <taxon>Bacillati</taxon>
        <taxon>Bacillota</taxon>
        <taxon>Bacilli</taxon>
        <taxon>Lactobacillales</taxon>
        <taxon>Lactobacillaceae</taxon>
        <taxon>Lentilactobacillus</taxon>
    </lineage>
</organism>
<dbReference type="SUPFAM" id="SSF56300">
    <property type="entry name" value="Metallo-dependent phosphatases"/>
    <property type="match status" value="1"/>
</dbReference>
<dbReference type="InterPro" id="IPR029052">
    <property type="entry name" value="Metallo-depent_PP-like"/>
</dbReference>
<comment type="caution">
    <text evidence="3">The sequence shown here is derived from an EMBL/GenBank/DDBJ whole genome shotgun (WGS) entry which is preliminary data.</text>
</comment>
<name>A0A1X1FBB3_9LACO</name>
<evidence type="ECO:0000313" key="3">
    <source>
        <dbReference type="EMBL" id="ORN25397.1"/>
    </source>
</evidence>
<evidence type="ECO:0000259" key="2">
    <source>
        <dbReference type="Pfam" id="PF00149"/>
    </source>
</evidence>
<reference evidence="3 4" key="1">
    <citation type="journal article" date="2017" name="Front. Microbiol.">
        <title>The Histidine Decarboxylase Gene Cluster of Lactobacillus parabuchneri Was Gained by Horizontal Gene Transfer and Is Mobile within the Species.</title>
        <authorList>
            <person name="Wuthrich D."/>
            <person name="Berthoud H."/>
            <person name="Wechsler D."/>
            <person name="Eugster E."/>
            <person name="Irmler S."/>
            <person name="Bruggmann R."/>
        </authorList>
    </citation>
    <scope>NUCLEOTIDE SEQUENCE [LARGE SCALE GENOMIC DNA]</scope>
    <source>
        <strain evidence="3 4">FAM23169</strain>
    </source>
</reference>
<accession>A0A1X1FBB3</accession>
<evidence type="ECO:0000313" key="4">
    <source>
        <dbReference type="Proteomes" id="UP000193009"/>
    </source>
</evidence>
<keyword evidence="4" id="KW-1185">Reference proteome</keyword>
<dbReference type="CDD" id="cd00840">
    <property type="entry name" value="MPP_Mre11_N"/>
    <property type="match status" value="1"/>
</dbReference>
<dbReference type="Pfam" id="PF00149">
    <property type="entry name" value="Metallophos"/>
    <property type="match status" value="1"/>
</dbReference>
<dbReference type="PANTHER" id="PTHR30337">
    <property type="entry name" value="COMPONENT OF ATP-DEPENDENT DSDNA EXONUCLEASE"/>
    <property type="match status" value="1"/>
</dbReference>
<dbReference type="OrthoDB" id="9773856at2"/>
<dbReference type="AlphaFoldDB" id="A0A1X1FBB3"/>
<dbReference type="Proteomes" id="UP000193009">
    <property type="component" value="Unassembled WGS sequence"/>
</dbReference>
<feature type="domain" description="Calcineurin-like phosphoesterase" evidence="2">
    <location>
        <begin position="1"/>
        <end position="202"/>
    </location>
</feature>